<name>A0A1I1LBE5_9HYPH</name>
<proteinExistence type="predicted"/>
<protein>
    <submittedName>
        <fullName evidence="2">Uncharacterized protein</fullName>
    </submittedName>
</protein>
<evidence type="ECO:0000313" key="3">
    <source>
        <dbReference type="Proteomes" id="UP000182258"/>
    </source>
</evidence>
<dbReference type="Proteomes" id="UP000182258">
    <property type="component" value="Unassembled WGS sequence"/>
</dbReference>
<gene>
    <name evidence="2" type="ORF">SAMN04488059_10970</name>
</gene>
<reference evidence="2 3" key="1">
    <citation type="submission" date="2016-10" db="EMBL/GenBank/DDBJ databases">
        <authorList>
            <person name="de Groot N.N."/>
        </authorList>
    </citation>
    <scope>NUCLEOTIDE SEQUENCE [LARGE SCALE GENOMIC DNA]</scope>
    <source>
        <strain evidence="2 3">CGMCC 1.10210</strain>
    </source>
</reference>
<evidence type="ECO:0000256" key="1">
    <source>
        <dbReference type="SAM" id="MobiDB-lite"/>
    </source>
</evidence>
<organism evidence="2 3">
    <name type="scientific">Devosia psychrophila</name>
    <dbReference type="NCBI Taxonomy" id="728005"/>
    <lineage>
        <taxon>Bacteria</taxon>
        <taxon>Pseudomonadati</taxon>
        <taxon>Pseudomonadota</taxon>
        <taxon>Alphaproteobacteria</taxon>
        <taxon>Hyphomicrobiales</taxon>
        <taxon>Devosiaceae</taxon>
        <taxon>Devosia</taxon>
    </lineage>
</organism>
<dbReference type="AlphaFoldDB" id="A0A1I1LBE5"/>
<evidence type="ECO:0000313" key="2">
    <source>
        <dbReference type="EMBL" id="SFC70341.1"/>
    </source>
</evidence>
<sequence length="62" mass="6492">MRTISDNHRPNSFPSSGGGEVGVPNKDSSPMGATPTNKKAPDHSGALYYSLGVKFSATPLMQ</sequence>
<dbReference type="EMBL" id="FOMB01000009">
    <property type="protein sequence ID" value="SFC70341.1"/>
    <property type="molecule type" value="Genomic_DNA"/>
</dbReference>
<feature type="region of interest" description="Disordered" evidence="1">
    <location>
        <begin position="1"/>
        <end position="44"/>
    </location>
</feature>
<dbReference type="STRING" id="728005.SAMN04488059_10970"/>
<accession>A0A1I1LBE5</accession>